<accession>A0A843XCS3</accession>
<evidence type="ECO:0000313" key="2">
    <source>
        <dbReference type="EMBL" id="MQM17199.1"/>
    </source>
</evidence>
<reference evidence="2" key="1">
    <citation type="submission" date="2017-07" db="EMBL/GenBank/DDBJ databases">
        <title>Taro Niue Genome Assembly and Annotation.</title>
        <authorList>
            <person name="Atibalentja N."/>
            <person name="Keating K."/>
            <person name="Fields C.J."/>
        </authorList>
    </citation>
    <scope>NUCLEOTIDE SEQUENCE</scope>
    <source>
        <strain evidence="2">Niue_2</strain>
        <tissue evidence="2">Leaf</tissue>
    </source>
</reference>
<protein>
    <submittedName>
        <fullName evidence="2">Uncharacterized protein</fullName>
    </submittedName>
</protein>
<dbReference type="EMBL" id="NMUH01007405">
    <property type="protein sequence ID" value="MQM17199.1"/>
    <property type="molecule type" value="Genomic_DNA"/>
</dbReference>
<proteinExistence type="predicted"/>
<feature type="transmembrane region" description="Helical" evidence="1">
    <location>
        <begin position="320"/>
        <end position="347"/>
    </location>
</feature>
<sequence length="423" mass="45598">WFSLPPGVEHGGASGGSCGAWSGVKERGGGVLAIEKTPLGFGSLNRIPAVGLPSDVATAVRVVTSEEASLWSGATLSRHGGRNNTRLASGVSVVSLACRRVPQSRVSLRTFWWLAFQQGRGVSCRRVLLLLLGARALTVVTVFARAAVGFILGLHVRVVVSQRLREPTCGVAFTGAGLWSAEPVEVVNSGEVLPEFFSVGSGGSEVSSELEGFSVSGIAFVLVEVFRYVEVHRLVALCSGDVFPDRLVVVLVRLALRTVLGLTVSWWFWWRFSQNQFVLLLLAAMFFSRLAMCFGRLLGLRSGNVSWRFWWRFSTKLSGVVLAVVALSLCGDELSLLPVGLSAFSLLGHFSQLHWWDFVCPYGRVVCFASRSLPALPDGGLRPVVCLLSLLSVGCSGWWCFHMAFGAVSCTVATFVAKVLVDT</sequence>
<keyword evidence="1" id="KW-1133">Transmembrane helix</keyword>
<organism evidence="2 3">
    <name type="scientific">Colocasia esculenta</name>
    <name type="common">Wild taro</name>
    <name type="synonym">Arum esculentum</name>
    <dbReference type="NCBI Taxonomy" id="4460"/>
    <lineage>
        <taxon>Eukaryota</taxon>
        <taxon>Viridiplantae</taxon>
        <taxon>Streptophyta</taxon>
        <taxon>Embryophyta</taxon>
        <taxon>Tracheophyta</taxon>
        <taxon>Spermatophyta</taxon>
        <taxon>Magnoliopsida</taxon>
        <taxon>Liliopsida</taxon>
        <taxon>Araceae</taxon>
        <taxon>Aroideae</taxon>
        <taxon>Colocasieae</taxon>
        <taxon>Colocasia</taxon>
    </lineage>
</organism>
<keyword evidence="3" id="KW-1185">Reference proteome</keyword>
<gene>
    <name evidence="2" type="ORF">Taro_050167</name>
</gene>
<feature type="non-terminal residue" evidence="2">
    <location>
        <position position="423"/>
    </location>
</feature>
<dbReference type="Proteomes" id="UP000652761">
    <property type="component" value="Unassembled WGS sequence"/>
</dbReference>
<feature type="transmembrane region" description="Helical" evidence="1">
    <location>
        <begin position="396"/>
        <end position="421"/>
    </location>
</feature>
<evidence type="ECO:0000256" key="1">
    <source>
        <dbReference type="SAM" id="Phobius"/>
    </source>
</evidence>
<feature type="transmembrane region" description="Helical" evidence="1">
    <location>
        <begin position="250"/>
        <end position="270"/>
    </location>
</feature>
<comment type="caution">
    <text evidence="2">The sequence shown here is derived from an EMBL/GenBank/DDBJ whole genome shotgun (WGS) entry which is preliminary data.</text>
</comment>
<keyword evidence="1" id="KW-0812">Transmembrane</keyword>
<dbReference type="AlphaFoldDB" id="A0A843XCS3"/>
<evidence type="ECO:0000313" key="3">
    <source>
        <dbReference type="Proteomes" id="UP000652761"/>
    </source>
</evidence>
<keyword evidence="1" id="KW-0472">Membrane</keyword>
<feature type="transmembrane region" description="Helical" evidence="1">
    <location>
        <begin position="276"/>
        <end position="299"/>
    </location>
</feature>
<name>A0A843XCS3_COLES</name>